<gene>
    <name evidence="10" type="ORF">B0A55_08233</name>
</gene>
<evidence type="ECO:0000256" key="3">
    <source>
        <dbReference type="ARBA" id="ARBA00022448"/>
    </source>
</evidence>
<feature type="transmembrane region" description="Helical" evidence="8">
    <location>
        <begin position="92"/>
        <end position="111"/>
    </location>
</feature>
<feature type="transmembrane region" description="Helical" evidence="8">
    <location>
        <begin position="275"/>
        <end position="295"/>
    </location>
</feature>
<protein>
    <recommendedName>
        <fullName evidence="12">Zinc-regulated transporter 2</fullName>
    </recommendedName>
</protein>
<keyword evidence="11" id="KW-1185">Reference proteome</keyword>
<dbReference type="PANTHER" id="PTHR11040:SF69">
    <property type="entry name" value="ZINC-REGULATED TRANSPORTER 2"/>
    <property type="match status" value="1"/>
</dbReference>
<evidence type="ECO:0000256" key="8">
    <source>
        <dbReference type="RuleBase" id="RU362088"/>
    </source>
</evidence>
<proteinExistence type="inferred from homology"/>
<feature type="transmembrane region" description="Helical" evidence="8">
    <location>
        <begin position="307"/>
        <end position="327"/>
    </location>
</feature>
<keyword evidence="4 8" id="KW-0812">Transmembrane</keyword>
<dbReference type="GO" id="GO:0071578">
    <property type="term" value="P:zinc ion import across plasma membrane"/>
    <property type="evidence" value="ECO:0007669"/>
    <property type="project" value="TreeGrafter"/>
</dbReference>
<evidence type="ECO:0000256" key="1">
    <source>
        <dbReference type="ARBA" id="ARBA00004141"/>
    </source>
</evidence>
<dbReference type="STRING" id="329884.A0A4U0X1U6"/>
<evidence type="ECO:0000256" key="5">
    <source>
        <dbReference type="ARBA" id="ARBA00022989"/>
    </source>
</evidence>
<evidence type="ECO:0000256" key="6">
    <source>
        <dbReference type="ARBA" id="ARBA00023065"/>
    </source>
</evidence>
<feature type="transmembrane region" description="Helical" evidence="8">
    <location>
        <begin position="214"/>
        <end position="235"/>
    </location>
</feature>
<keyword evidence="5 8" id="KW-1133">Transmembrane helix</keyword>
<dbReference type="Proteomes" id="UP000309340">
    <property type="component" value="Unassembled WGS sequence"/>
</dbReference>
<feature type="transmembrane region" description="Helical" evidence="8">
    <location>
        <begin position="18"/>
        <end position="37"/>
    </location>
</feature>
<accession>A0A4U0X1U6</accession>
<evidence type="ECO:0000313" key="10">
    <source>
        <dbReference type="EMBL" id="TKA68943.1"/>
    </source>
</evidence>
<dbReference type="Pfam" id="PF02535">
    <property type="entry name" value="Zip"/>
    <property type="match status" value="1"/>
</dbReference>
<evidence type="ECO:0008006" key="12">
    <source>
        <dbReference type="Google" id="ProtNLM"/>
    </source>
</evidence>
<dbReference type="NCBIfam" id="TIGR00820">
    <property type="entry name" value="zip"/>
    <property type="match status" value="1"/>
</dbReference>
<feature type="transmembrane region" description="Helical" evidence="8">
    <location>
        <begin position="348"/>
        <end position="366"/>
    </location>
</feature>
<dbReference type="EMBL" id="NAJQ01000478">
    <property type="protein sequence ID" value="TKA68943.1"/>
    <property type="molecule type" value="Genomic_DNA"/>
</dbReference>
<dbReference type="PANTHER" id="PTHR11040">
    <property type="entry name" value="ZINC/IRON TRANSPORTER"/>
    <property type="match status" value="1"/>
</dbReference>
<feature type="compositionally biased region" description="Basic and acidic residues" evidence="9">
    <location>
        <begin position="121"/>
        <end position="167"/>
    </location>
</feature>
<feature type="region of interest" description="Disordered" evidence="9">
    <location>
        <begin position="121"/>
        <end position="204"/>
    </location>
</feature>
<feature type="compositionally biased region" description="Basic and acidic residues" evidence="9">
    <location>
        <begin position="174"/>
        <end position="203"/>
    </location>
</feature>
<keyword evidence="7 8" id="KW-0472">Membrane</keyword>
<evidence type="ECO:0000256" key="4">
    <source>
        <dbReference type="ARBA" id="ARBA00022692"/>
    </source>
</evidence>
<organism evidence="10 11">
    <name type="scientific">Friedmanniomyces simplex</name>
    <dbReference type="NCBI Taxonomy" id="329884"/>
    <lineage>
        <taxon>Eukaryota</taxon>
        <taxon>Fungi</taxon>
        <taxon>Dikarya</taxon>
        <taxon>Ascomycota</taxon>
        <taxon>Pezizomycotina</taxon>
        <taxon>Dothideomycetes</taxon>
        <taxon>Dothideomycetidae</taxon>
        <taxon>Mycosphaerellales</taxon>
        <taxon>Teratosphaeriaceae</taxon>
        <taxon>Friedmanniomyces</taxon>
    </lineage>
</organism>
<name>A0A4U0X1U6_9PEZI</name>
<dbReference type="GO" id="GO:0005886">
    <property type="term" value="C:plasma membrane"/>
    <property type="evidence" value="ECO:0007669"/>
    <property type="project" value="TreeGrafter"/>
</dbReference>
<dbReference type="InterPro" id="IPR004698">
    <property type="entry name" value="Zn/Fe_permease_fun/pln"/>
</dbReference>
<dbReference type="InterPro" id="IPR003689">
    <property type="entry name" value="ZIP"/>
</dbReference>
<dbReference type="AlphaFoldDB" id="A0A4U0X1U6"/>
<comment type="caution">
    <text evidence="8">Lacks conserved residue(s) required for the propagation of feature annotation.</text>
</comment>
<comment type="similarity">
    <text evidence="2 8">Belongs to the ZIP transporter (TC 2.A.5) family.</text>
</comment>
<evidence type="ECO:0000256" key="9">
    <source>
        <dbReference type="SAM" id="MobiDB-lite"/>
    </source>
</evidence>
<evidence type="ECO:0000256" key="2">
    <source>
        <dbReference type="ARBA" id="ARBA00006939"/>
    </source>
</evidence>
<evidence type="ECO:0000256" key="7">
    <source>
        <dbReference type="ARBA" id="ARBA00023136"/>
    </source>
</evidence>
<keyword evidence="6 8" id="KW-0406">Ion transport</keyword>
<sequence length="369" mass="39891">MSSCEGGNGYDGRIGPRISAIFVILLGSFLGAWFPVYAARHKGVGIPGWAFFIAKYFGSGVIVATAFIHLLAPANQALGDPCLTGPITQYSWVEGICLIVVFVMFIIELMTMRYARFGHDHTHSHSDDDDVELAHQARSKKEDEAPPTKPSAGDRESEIEPGPRRDSCAGPHVPGDDYLSHTRGHAGRDSSSHPHRPSEKTFDPESYSAQMTAIAILEFGIIFHSVFIGLTLAVAGPEFPTLYVVLVFHQTFEGLALGTRLASIEWPRSRAWTPYLLGLGYASSTPLAIAVGLGVRASFAPGSQTTLVVNGVFDSISAGILIYTGLIELMAHEFMFSEYMQKAPIREVWAAIGCMCLGAGLMALLGKWA</sequence>
<dbReference type="GO" id="GO:0000007">
    <property type="term" value="F:low-affinity zinc ion transmembrane transporter activity"/>
    <property type="evidence" value="ECO:0007669"/>
    <property type="project" value="TreeGrafter"/>
</dbReference>
<keyword evidence="3 8" id="KW-0813">Transport</keyword>
<feature type="transmembrane region" description="Helical" evidence="8">
    <location>
        <begin position="49"/>
        <end position="72"/>
    </location>
</feature>
<evidence type="ECO:0000313" key="11">
    <source>
        <dbReference type="Proteomes" id="UP000309340"/>
    </source>
</evidence>
<reference evidence="10 11" key="1">
    <citation type="submission" date="2017-03" db="EMBL/GenBank/DDBJ databases">
        <title>Genomes of endolithic fungi from Antarctica.</title>
        <authorList>
            <person name="Coleine C."/>
            <person name="Masonjones S."/>
            <person name="Stajich J.E."/>
        </authorList>
    </citation>
    <scope>NUCLEOTIDE SEQUENCE [LARGE SCALE GENOMIC DNA]</scope>
    <source>
        <strain evidence="10 11">CCFEE 5184</strain>
    </source>
</reference>
<dbReference type="OrthoDB" id="448280at2759"/>
<comment type="subcellular location">
    <subcellularLocation>
        <location evidence="1 8">Membrane</location>
        <topology evidence="1 8">Multi-pass membrane protein</topology>
    </subcellularLocation>
</comment>
<comment type="caution">
    <text evidence="10">The sequence shown here is derived from an EMBL/GenBank/DDBJ whole genome shotgun (WGS) entry which is preliminary data.</text>
</comment>